<comment type="caution">
    <text evidence="1">The sequence shown here is derived from an EMBL/GenBank/DDBJ whole genome shotgun (WGS) entry which is preliminary data.</text>
</comment>
<keyword evidence="2" id="KW-1185">Reference proteome</keyword>
<organism evidence="1 2">
    <name type="scientific">Boeremia exigua</name>
    <dbReference type="NCBI Taxonomy" id="749465"/>
    <lineage>
        <taxon>Eukaryota</taxon>
        <taxon>Fungi</taxon>
        <taxon>Dikarya</taxon>
        <taxon>Ascomycota</taxon>
        <taxon>Pezizomycotina</taxon>
        <taxon>Dothideomycetes</taxon>
        <taxon>Pleosporomycetidae</taxon>
        <taxon>Pleosporales</taxon>
        <taxon>Pleosporineae</taxon>
        <taxon>Didymellaceae</taxon>
        <taxon>Boeremia</taxon>
    </lineage>
</organism>
<name>A0ACC2IFJ0_9PLEO</name>
<protein>
    <submittedName>
        <fullName evidence="1">Uncharacterized protein</fullName>
    </submittedName>
</protein>
<proteinExistence type="predicted"/>
<accession>A0ACC2IFJ0</accession>
<gene>
    <name evidence="1" type="ORF">OPT61_g4046</name>
</gene>
<reference evidence="1" key="1">
    <citation type="submission" date="2022-11" db="EMBL/GenBank/DDBJ databases">
        <title>Genome Sequence of Boeremia exigua.</title>
        <authorList>
            <person name="Buettner E."/>
        </authorList>
    </citation>
    <scope>NUCLEOTIDE SEQUENCE</scope>
    <source>
        <strain evidence="1">CU02</strain>
    </source>
</reference>
<evidence type="ECO:0000313" key="1">
    <source>
        <dbReference type="EMBL" id="KAJ8113959.1"/>
    </source>
</evidence>
<evidence type="ECO:0000313" key="2">
    <source>
        <dbReference type="Proteomes" id="UP001153331"/>
    </source>
</evidence>
<dbReference type="Proteomes" id="UP001153331">
    <property type="component" value="Unassembled WGS sequence"/>
</dbReference>
<sequence>MALPRLLPRPPKQSPRAPDSPQSDKRRRGMNHTACNQCRAKREKCSGQRPSCHSCERHSRECVYAAPEGVTRQQANKQRLAEVERLSSYLRDVVDLLRQGSEADAAAALRRIRQAEQVEEAINALAVAQALVAPPPTIENFSGSSSRPEEISSPSLGPHWAFEYSRSSSTEQSEYIFHQGHVQTRDQYNEDDTFIELSALNLSISRWTSACKDDRLMNHLFALFWSWDNMVEPSLFRPMFEEGLSNNITTFCSPFLVNALLALSCLLTTKDVTSSNPEDRAIRGRKFAEEAERHFEKEKSQPSIPLLQGQFAMFAYKGNVDGGTNSIDYFMGAIETYEALNKIDFLESLSSGNSESRMQEEHVGLSWVMWGFYCTEWRVSQAFGFQKPAAKPLIAKLWRNDTFALCQPDSPSYWWTPYPETKRIQRSMKVEIREANASLSEMAEDILDYLYPLSDCLARPPVANPQRAIELYNTLVQWKLTLPARLRLEEAILPSAILLHSYVELLLGDLLRPFSAFKTSQFGPFDPKERCYTHCISLMNTIWTFRAYTSLNEEYWYIPMLATVAFMTFREHTESPILTETLIKACKCLHEMTSVYPMAADALNAIRGAFKRKGMPVPTYLQASLGSGLAHMKDGLLHHAAAKLMPEVDLQSDARDEVRYQELLDELDDVEIQES</sequence>
<dbReference type="EMBL" id="JAPHNI010000221">
    <property type="protein sequence ID" value="KAJ8113959.1"/>
    <property type="molecule type" value="Genomic_DNA"/>
</dbReference>